<evidence type="ECO:0000313" key="2">
    <source>
        <dbReference type="Proteomes" id="UP000321083"/>
    </source>
</evidence>
<reference evidence="1 2" key="1">
    <citation type="submission" date="2019-08" db="EMBL/GenBank/DDBJ databases">
        <title>100 year-old enigma solved: identification of Planctomyces bekefii, the type genus and species of the phylum Planctomycetes.</title>
        <authorList>
            <person name="Svetlana D.N."/>
            <person name="Overmann J."/>
        </authorList>
    </citation>
    <scope>NUCLEOTIDE SEQUENCE [LARGE SCALE GENOMIC DNA]</scope>
    <source>
        <strain evidence="1">Phe10_nw2017</strain>
    </source>
</reference>
<dbReference type="EMBL" id="SRHE01000873">
    <property type="protein sequence ID" value="TWW08046.1"/>
    <property type="molecule type" value="Genomic_DNA"/>
</dbReference>
<dbReference type="AlphaFoldDB" id="A0A5C6LZW5"/>
<proteinExistence type="predicted"/>
<evidence type="ECO:0000313" key="1">
    <source>
        <dbReference type="EMBL" id="TWW08046.1"/>
    </source>
</evidence>
<comment type="caution">
    <text evidence="1">The sequence shown here is derived from an EMBL/GenBank/DDBJ whole genome shotgun (WGS) entry which is preliminary data.</text>
</comment>
<sequence>MMVFMGIIRIKMEIMNLMKIKIMEGGKMVFLMWEGINRRKKRRKVIKWVNEEGYGVYDVVDGICEGEGRVWERKRKVEDRK</sequence>
<protein>
    <submittedName>
        <fullName evidence="1">Uncharacterized protein</fullName>
    </submittedName>
</protein>
<keyword evidence="2" id="KW-1185">Reference proteome</keyword>
<accession>A0A5C6LZW5</accession>
<reference evidence="1 2" key="2">
    <citation type="submission" date="2019-08" db="EMBL/GenBank/DDBJ databases">
        <authorList>
            <person name="Henke P."/>
        </authorList>
    </citation>
    <scope>NUCLEOTIDE SEQUENCE [LARGE SCALE GENOMIC DNA]</scope>
    <source>
        <strain evidence="1">Phe10_nw2017</strain>
    </source>
</reference>
<gene>
    <name evidence="1" type="ORF">E3A20_28230</name>
</gene>
<organism evidence="1 2">
    <name type="scientific">Planctomyces bekefii</name>
    <dbReference type="NCBI Taxonomy" id="1653850"/>
    <lineage>
        <taxon>Bacteria</taxon>
        <taxon>Pseudomonadati</taxon>
        <taxon>Planctomycetota</taxon>
        <taxon>Planctomycetia</taxon>
        <taxon>Planctomycetales</taxon>
        <taxon>Planctomycetaceae</taxon>
        <taxon>Planctomyces</taxon>
    </lineage>
</organism>
<name>A0A5C6LZW5_9PLAN</name>
<dbReference type="Proteomes" id="UP000321083">
    <property type="component" value="Unassembled WGS sequence"/>
</dbReference>